<dbReference type="PANTHER" id="PTHR40758">
    <property type="entry name" value="CONSERVED PROTEIN"/>
    <property type="match status" value="1"/>
</dbReference>
<dbReference type="InterPro" id="IPR024344">
    <property type="entry name" value="MDMPI_metal-binding"/>
</dbReference>
<evidence type="ECO:0000259" key="1">
    <source>
        <dbReference type="Pfam" id="PF11716"/>
    </source>
</evidence>
<dbReference type="NCBIfam" id="TIGR03083">
    <property type="entry name" value="maleylpyruvate isomerase family mycothiol-dependent enzyme"/>
    <property type="match status" value="1"/>
</dbReference>
<proteinExistence type="predicted"/>
<gene>
    <name evidence="2" type="ORF">DN069_30835</name>
</gene>
<protein>
    <recommendedName>
        <fullName evidence="1">Mycothiol-dependent maleylpyruvate isomerase metal-binding domain-containing protein</fullName>
    </recommendedName>
</protein>
<keyword evidence="3" id="KW-1185">Reference proteome</keyword>
<dbReference type="Pfam" id="PF11716">
    <property type="entry name" value="MDMPI_N"/>
    <property type="match status" value="1"/>
</dbReference>
<sequence length="256" mass="28009">MAMEWLSHEQYLDHAAAHARQAAELAQGADLGAAVPSCPDWALRDLLFHTGMVYRWIGETVGRKAAERVPFREVPDREMPEGGEAAWLLAGAERTVALLREAGPDVAVWGWAHGGGTRWWGRRIAHESLVHRIDAELTVGVRPEADAALAADNIDELLTNASDFDARAFTSRGELAGAGDSLHLHCTDVPGEWQLRRTAEAFTLEYGHAKADAAVRGSARDVMLWLNGRLPQGEPGPEQFGEERVPQLWRAGLSLT</sequence>
<comment type="caution">
    <text evidence="2">The sequence shown here is derived from an EMBL/GenBank/DDBJ whole genome shotgun (WGS) entry which is preliminary data.</text>
</comment>
<evidence type="ECO:0000313" key="2">
    <source>
        <dbReference type="EMBL" id="RAG81853.1"/>
    </source>
</evidence>
<dbReference type="RefSeq" id="WP_111506526.1">
    <property type="nucleotide sequence ID" value="NZ_QKYN01000136.1"/>
</dbReference>
<evidence type="ECO:0000313" key="3">
    <source>
        <dbReference type="Proteomes" id="UP000248889"/>
    </source>
</evidence>
<name>A0A2X0IE04_9ACTN</name>
<dbReference type="InterPro" id="IPR017517">
    <property type="entry name" value="Maleyloyr_isom"/>
</dbReference>
<dbReference type="OrthoDB" id="3671213at2"/>
<dbReference type="EMBL" id="QKYN01000136">
    <property type="protein sequence ID" value="RAG81853.1"/>
    <property type="molecule type" value="Genomic_DNA"/>
</dbReference>
<dbReference type="Proteomes" id="UP000248889">
    <property type="component" value="Unassembled WGS sequence"/>
</dbReference>
<organism evidence="2 3">
    <name type="scientific">Streptacidiphilus pinicola</name>
    <dbReference type="NCBI Taxonomy" id="2219663"/>
    <lineage>
        <taxon>Bacteria</taxon>
        <taxon>Bacillati</taxon>
        <taxon>Actinomycetota</taxon>
        <taxon>Actinomycetes</taxon>
        <taxon>Kitasatosporales</taxon>
        <taxon>Streptomycetaceae</taxon>
        <taxon>Streptacidiphilus</taxon>
    </lineage>
</organism>
<reference evidence="2 3" key="1">
    <citation type="submission" date="2018-06" db="EMBL/GenBank/DDBJ databases">
        <title>Streptacidiphilus pinicola sp. nov., isolated from pine grove soil.</title>
        <authorList>
            <person name="Roh S.G."/>
            <person name="Park S."/>
            <person name="Kim M.-K."/>
            <person name="Yun B.-R."/>
            <person name="Park J."/>
            <person name="Kim M.J."/>
            <person name="Kim Y.S."/>
            <person name="Kim S.B."/>
        </authorList>
    </citation>
    <scope>NUCLEOTIDE SEQUENCE [LARGE SCALE GENOMIC DNA]</scope>
    <source>
        <strain evidence="2 3">MMS16-CNU450</strain>
    </source>
</reference>
<accession>A0A2X0IE04</accession>
<dbReference type="GO" id="GO:0046872">
    <property type="term" value="F:metal ion binding"/>
    <property type="evidence" value="ECO:0007669"/>
    <property type="project" value="InterPro"/>
</dbReference>
<feature type="domain" description="Mycothiol-dependent maleylpyruvate isomerase metal-binding" evidence="1">
    <location>
        <begin position="15"/>
        <end position="135"/>
    </location>
</feature>
<dbReference type="AlphaFoldDB" id="A0A2X0IE04"/>
<dbReference type="GO" id="GO:0005886">
    <property type="term" value="C:plasma membrane"/>
    <property type="evidence" value="ECO:0007669"/>
    <property type="project" value="TreeGrafter"/>
</dbReference>
<dbReference type="PANTHER" id="PTHR40758:SF1">
    <property type="entry name" value="CONSERVED PROTEIN"/>
    <property type="match status" value="1"/>
</dbReference>